<dbReference type="InterPro" id="IPR014729">
    <property type="entry name" value="Rossmann-like_a/b/a_fold"/>
</dbReference>
<dbReference type="Pfam" id="PF00582">
    <property type="entry name" value="Usp"/>
    <property type="match status" value="1"/>
</dbReference>
<dbReference type="PANTHER" id="PTHR46268:SF6">
    <property type="entry name" value="UNIVERSAL STRESS PROTEIN UP12"/>
    <property type="match status" value="1"/>
</dbReference>
<keyword evidence="4" id="KW-1185">Reference proteome</keyword>
<name>A0ABP3UDU2_9FLAO</name>
<evidence type="ECO:0000313" key="3">
    <source>
        <dbReference type="EMBL" id="GAA0731405.1"/>
    </source>
</evidence>
<feature type="domain" description="UspA" evidence="2">
    <location>
        <begin position="1"/>
        <end position="147"/>
    </location>
</feature>
<accession>A0ABP3UDU2</accession>
<dbReference type="EMBL" id="BAAAGE010000005">
    <property type="protein sequence ID" value="GAA0731405.1"/>
    <property type="molecule type" value="Genomic_DNA"/>
</dbReference>
<dbReference type="InterPro" id="IPR006015">
    <property type="entry name" value="Universal_stress_UspA"/>
</dbReference>
<protein>
    <submittedName>
        <fullName evidence="3">Universal stress protein</fullName>
    </submittedName>
</protein>
<dbReference type="PANTHER" id="PTHR46268">
    <property type="entry name" value="STRESS RESPONSE PROTEIN NHAX"/>
    <property type="match status" value="1"/>
</dbReference>
<gene>
    <name evidence="3" type="ORF">GCM10009430_43550</name>
</gene>
<dbReference type="SUPFAM" id="SSF52402">
    <property type="entry name" value="Adenine nucleotide alpha hydrolases-like"/>
    <property type="match status" value="2"/>
</dbReference>
<dbReference type="RefSeq" id="WP_343914358.1">
    <property type="nucleotide sequence ID" value="NZ_BAAAGE010000005.1"/>
</dbReference>
<dbReference type="Gene3D" id="3.40.50.620">
    <property type="entry name" value="HUPs"/>
    <property type="match status" value="2"/>
</dbReference>
<sequence>MKRILIPTDFSDNSWNAIVYAFNFFENTPCEFHIVNAYDLAATQLLTTISSQKIGQQYELLRSASKKGSDMIMEDIENSKTSMLHSFKTISRSGELVEVLQNLVQENHYDLILMATKGATGAKEIFMGSNTHKVVQYLDSCPVLVIPEECIFYKISNIAFATNFERMYFKSEINPIKDLAKIHDATIQMIQVYEEPKLSEMQSFNSSTLEHYFSNRKHDFHVIEDFSTVENAIQAFIEELEIDVLAMINYPHGFIKRLLREPVIKKITFHTVIPFLVIPADT</sequence>
<comment type="similarity">
    <text evidence="1">Belongs to the universal stress protein A family.</text>
</comment>
<dbReference type="PRINTS" id="PR01438">
    <property type="entry name" value="UNVRSLSTRESS"/>
</dbReference>
<evidence type="ECO:0000256" key="1">
    <source>
        <dbReference type="ARBA" id="ARBA00008791"/>
    </source>
</evidence>
<comment type="caution">
    <text evidence="3">The sequence shown here is derived from an EMBL/GenBank/DDBJ whole genome shotgun (WGS) entry which is preliminary data.</text>
</comment>
<evidence type="ECO:0000313" key="4">
    <source>
        <dbReference type="Proteomes" id="UP001501758"/>
    </source>
</evidence>
<proteinExistence type="inferred from homology"/>
<dbReference type="InterPro" id="IPR006016">
    <property type="entry name" value="UspA"/>
</dbReference>
<dbReference type="Proteomes" id="UP001501758">
    <property type="component" value="Unassembled WGS sequence"/>
</dbReference>
<dbReference type="CDD" id="cd00293">
    <property type="entry name" value="USP-like"/>
    <property type="match status" value="1"/>
</dbReference>
<evidence type="ECO:0000259" key="2">
    <source>
        <dbReference type="Pfam" id="PF00582"/>
    </source>
</evidence>
<organism evidence="3 4">
    <name type="scientific">Aquimarina litoralis</name>
    <dbReference type="NCBI Taxonomy" id="584605"/>
    <lineage>
        <taxon>Bacteria</taxon>
        <taxon>Pseudomonadati</taxon>
        <taxon>Bacteroidota</taxon>
        <taxon>Flavobacteriia</taxon>
        <taxon>Flavobacteriales</taxon>
        <taxon>Flavobacteriaceae</taxon>
        <taxon>Aquimarina</taxon>
    </lineage>
</organism>
<reference evidence="4" key="1">
    <citation type="journal article" date="2019" name="Int. J. Syst. Evol. Microbiol.">
        <title>The Global Catalogue of Microorganisms (GCM) 10K type strain sequencing project: providing services to taxonomists for standard genome sequencing and annotation.</title>
        <authorList>
            <consortium name="The Broad Institute Genomics Platform"/>
            <consortium name="The Broad Institute Genome Sequencing Center for Infectious Disease"/>
            <person name="Wu L."/>
            <person name="Ma J."/>
        </authorList>
    </citation>
    <scope>NUCLEOTIDE SEQUENCE [LARGE SCALE GENOMIC DNA]</scope>
    <source>
        <strain evidence="4">JCM 15974</strain>
    </source>
</reference>